<dbReference type="Proteomes" id="UP000487649">
    <property type="component" value="Unassembled WGS sequence"/>
</dbReference>
<dbReference type="AlphaFoldDB" id="A0A173SIV8"/>
<keyword evidence="5" id="KW-0812">Transmembrane</keyword>
<gene>
    <name evidence="8" type="ORF">GMA92_06135</name>
</gene>
<evidence type="ECO:0000256" key="6">
    <source>
        <dbReference type="ARBA" id="ARBA00022989"/>
    </source>
</evidence>
<evidence type="ECO:0000256" key="5">
    <source>
        <dbReference type="ARBA" id="ARBA00022692"/>
    </source>
</evidence>
<dbReference type="Pfam" id="PF01594">
    <property type="entry name" value="AI-2E_transport"/>
    <property type="match status" value="1"/>
</dbReference>
<keyword evidence="4" id="KW-1003">Cell membrane</keyword>
<evidence type="ECO:0000313" key="9">
    <source>
        <dbReference type="Proteomes" id="UP000487649"/>
    </source>
</evidence>
<dbReference type="GO" id="GO:0005886">
    <property type="term" value="C:plasma membrane"/>
    <property type="evidence" value="ECO:0007669"/>
    <property type="project" value="UniProtKB-SubCell"/>
</dbReference>
<dbReference type="EMBL" id="WMQE01000010">
    <property type="protein sequence ID" value="MTK20994.1"/>
    <property type="molecule type" value="Genomic_DNA"/>
</dbReference>
<keyword evidence="7" id="KW-0472">Membrane</keyword>
<sequence>MEKWLEKRISFIKGLFFVSCAYIIIKMVDNYQVFFASFKDILATLSPFLLAFIIAYIFNPVMMFIEKRFKVKRNLSLSLTYFGFLLLCYLMISFIFPVIYHSASDLIKQIPSYATEIQTWINGWTNQMSGFDFGELNEFKTQLLSMIPKVTEILTSSIGSLVSITYGAVTLTGNVLLAFIISIYILVEKEKFTEMSKKLIYIIFRPKNAGYILQTSRLFHENIGKYLIGKSIDSIFVGICATIGLALMGAKYAVLLGVIFGLTNMVPFVGPIFGTLIAVGINLFYNPIVAIIALIFLLIVQQVESLIIDPKVVGQKMGLNPFFTLLAVTVGGKLMGIVGMILGVPIMGVLKLYASNAINYYYDKTILVCEQEESDE</sequence>
<keyword evidence="3" id="KW-0813">Transport</keyword>
<comment type="subcellular location">
    <subcellularLocation>
        <location evidence="1">Cell membrane</location>
        <topology evidence="1">Multi-pass membrane protein</topology>
    </subcellularLocation>
</comment>
<evidence type="ECO:0000256" key="4">
    <source>
        <dbReference type="ARBA" id="ARBA00022475"/>
    </source>
</evidence>
<proteinExistence type="inferred from homology"/>
<accession>A0A173SIV8</accession>
<evidence type="ECO:0000256" key="7">
    <source>
        <dbReference type="ARBA" id="ARBA00023136"/>
    </source>
</evidence>
<keyword evidence="6" id="KW-1133">Transmembrane helix</keyword>
<protein>
    <submittedName>
        <fullName evidence="8">AI-2E family transporter</fullName>
    </submittedName>
</protein>
<evidence type="ECO:0000256" key="3">
    <source>
        <dbReference type="ARBA" id="ARBA00022448"/>
    </source>
</evidence>
<dbReference type="PANTHER" id="PTHR21716:SF53">
    <property type="entry name" value="PERMEASE PERM-RELATED"/>
    <property type="match status" value="1"/>
</dbReference>
<comment type="caution">
    <text evidence="8">The sequence shown here is derived from an EMBL/GenBank/DDBJ whole genome shotgun (WGS) entry which is preliminary data.</text>
</comment>
<evidence type="ECO:0000256" key="2">
    <source>
        <dbReference type="ARBA" id="ARBA00009773"/>
    </source>
</evidence>
<dbReference type="PANTHER" id="PTHR21716">
    <property type="entry name" value="TRANSMEMBRANE PROTEIN"/>
    <property type="match status" value="1"/>
</dbReference>
<evidence type="ECO:0000313" key="8">
    <source>
        <dbReference type="EMBL" id="MTK20994.1"/>
    </source>
</evidence>
<organism evidence="8 9">
    <name type="scientific">Turicibacter sanguinis</name>
    <dbReference type="NCBI Taxonomy" id="154288"/>
    <lineage>
        <taxon>Bacteria</taxon>
        <taxon>Bacillati</taxon>
        <taxon>Bacillota</taxon>
        <taxon>Erysipelotrichia</taxon>
        <taxon>Erysipelotrichales</taxon>
        <taxon>Turicibacteraceae</taxon>
        <taxon>Turicibacter</taxon>
    </lineage>
</organism>
<name>A0A173SIV8_9FIRM</name>
<reference evidence="8 9" key="1">
    <citation type="journal article" date="2019" name="Nat. Med.">
        <title>A library of human gut bacterial isolates paired with longitudinal multiomics data enables mechanistic microbiome research.</title>
        <authorList>
            <person name="Poyet M."/>
            <person name="Groussin M."/>
            <person name="Gibbons S.M."/>
            <person name="Avila-Pacheco J."/>
            <person name="Jiang X."/>
            <person name="Kearney S.M."/>
            <person name="Perrotta A.R."/>
            <person name="Berdy B."/>
            <person name="Zhao S."/>
            <person name="Lieberman T.D."/>
            <person name="Swanson P.K."/>
            <person name="Smith M."/>
            <person name="Roesemann S."/>
            <person name="Alexander J.E."/>
            <person name="Rich S.A."/>
            <person name="Livny J."/>
            <person name="Vlamakis H."/>
            <person name="Clish C."/>
            <person name="Bullock K."/>
            <person name="Deik A."/>
            <person name="Scott J."/>
            <person name="Pierce K.A."/>
            <person name="Xavier R.J."/>
            <person name="Alm E.J."/>
        </authorList>
    </citation>
    <scope>NUCLEOTIDE SEQUENCE [LARGE SCALE GENOMIC DNA]</scope>
    <source>
        <strain evidence="8 9">BIOML-A198</strain>
    </source>
</reference>
<dbReference type="InterPro" id="IPR002549">
    <property type="entry name" value="AI-2E-like"/>
</dbReference>
<dbReference type="GO" id="GO:0055085">
    <property type="term" value="P:transmembrane transport"/>
    <property type="evidence" value="ECO:0007669"/>
    <property type="project" value="TreeGrafter"/>
</dbReference>
<comment type="similarity">
    <text evidence="2">Belongs to the autoinducer-2 exporter (AI-2E) (TC 2.A.86) family.</text>
</comment>
<dbReference type="RefSeq" id="WP_006783644.1">
    <property type="nucleotide sequence ID" value="NZ_CYXW01000006.1"/>
</dbReference>
<dbReference type="OrthoDB" id="9793390at2"/>
<evidence type="ECO:0000256" key="1">
    <source>
        <dbReference type="ARBA" id="ARBA00004651"/>
    </source>
</evidence>